<keyword evidence="1" id="KW-0472">Membrane</keyword>
<feature type="transmembrane region" description="Helical" evidence="1">
    <location>
        <begin position="20"/>
        <end position="45"/>
    </location>
</feature>
<evidence type="ECO:0000256" key="1">
    <source>
        <dbReference type="SAM" id="Phobius"/>
    </source>
</evidence>
<dbReference type="EMBL" id="QASA01000001">
    <property type="protein sequence ID" value="RDC65096.1"/>
    <property type="molecule type" value="Genomic_DNA"/>
</dbReference>
<keyword evidence="1" id="KW-0812">Transmembrane</keyword>
<dbReference type="InterPro" id="IPR011989">
    <property type="entry name" value="ARM-like"/>
</dbReference>
<organism evidence="2 3">
    <name type="scientific">Adhaeribacter pallidiroseus</name>
    <dbReference type="NCBI Taxonomy" id="2072847"/>
    <lineage>
        <taxon>Bacteria</taxon>
        <taxon>Pseudomonadati</taxon>
        <taxon>Bacteroidota</taxon>
        <taxon>Cytophagia</taxon>
        <taxon>Cytophagales</taxon>
        <taxon>Hymenobacteraceae</taxon>
        <taxon>Adhaeribacter</taxon>
    </lineage>
</organism>
<dbReference type="AlphaFoldDB" id="A0A369QP90"/>
<dbReference type="Pfam" id="PF13646">
    <property type="entry name" value="HEAT_2"/>
    <property type="match status" value="1"/>
</dbReference>
<evidence type="ECO:0000313" key="3">
    <source>
        <dbReference type="Proteomes" id="UP000253919"/>
    </source>
</evidence>
<accession>A0A369QP90</accession>
<keyword evidence="1" id="KW-1133">Transmembrane helix</keyword>
<evidence type="ECO:0008006" key="4">
    <source>
        <dbReference type="Google" id="ProtNLM"/>
    </source>
</evidence>
<sequence length="341" mass="38780">MALSTFTLLLLNSVTLISPTIFYVAVGIFTGVILILIICMVGILIQKNRIAIRRKNIQAQMKDWLVGIILEEPDETHQSFLVPESIQILLKQDLAKEELLHELKLLKKGVSGQPEKNIEMLYRQLGLNKISVARLRNRQWNTIAKGIQDLAIMNQLDTEQEIFSFINHQHPIVRMEAQIALVFLHQYQGLSFFENLLYPLTEWHQIKLLELLANHPIHSEEDVCRWLQSPNASVVQFALKLIGAQHAGNFLNEVIACLSRPEEIIRRQAIACLGEIPSTLAATTLLQLFAQETNKNLQMAILSEIVKTGTDNELTFFQQLQETTDPDIRLLANKALLQLLN</sequence>
<dbReference type="Gene3D" id="1.25.10.10">
    <property type="entry name" value="Leucine-rich Repeat Variant"/>
    <property type="match status" value="1"/>
</dbReference>
<proteinExistence type="predicted"/>
<dbReference type="OrthoDB" id="1454284at2"/>
<dbReference type="RefSeq" id="WP_115374163.1">
    <property type="nucleotide sequence ID" value="NZ_QASA01000001.1"/>
</dbReference>
<comment type="caution">
    <text evidence="2">The sequence shown here is derived from an EMBL/GenBank/DDBJ whole genome shotgun (WGS) entry which is preliminary data.</text>
</comment>
<dbReference type="Proteomes" id="UP000253919">
    <property type="component" value="Unassembled WGS sequence"/>
</dbReference>
<dbReference type="InterPro" id="IPR016024">
    <property type="entry name" value="ARM-type_fold"/>
</dbReference>
<reference evidence="2 3" key="1">
    <citation type="submission" date="2018-04" db="EMBL/GenBank/DDBJ databases">
        <title>Adhaeribacter sp. HMF7616 genome sequencing and assembly.</title>
        <authorList>
            <person name="Kang H."/>
            <person name="Kang J."/>
            <person name="Cha I."/>
            <person name="Kim H."/>
            <person name="Joh K."/>
        </authorList>
    </citation>
    <scope>NUCLEOTIDE SEQUENCE [LARGE SCALE GENOMIC DNA]</scope>
    <source>
        <strain evidence="2 3">HMF7616</strain>
    </source>
</reference>
<evidence type="ECO:0000313" key="2">
    <source>
        <dbReference type="EMBL" id="RDC65096.1"/>
    </source>
</evidence>
<gene>
    <name evidence="2" type="ORF">AHMF7616_03720</name>
</gene>
<protein>
    <recommendedName>
        <fullName evidence="4">HEAT repeat domain-containing protein</fullName>
    </recommendedName>
</protein>
<name>A0A369QP90_9BACT</name>
<dbReference type="SUPFAM" id="SSF48371">
    <property type="entry name" value="ARM repeat"/>
    <property type="match status" value="1"/>
</dbReference>
<keyword evidence="3" id="KW-1185">Reference proteome</keyword>